<feature type="domain" description="MATH" evidence="4">
    <location>
        <begin position="7"/>
        <end position="128"/>
    </location>
</feature>
<dbReference type="InterPro" id="IPR008974">
    <property type="entry name" value="TRAF-like"/>
</dbReference>
<dbReference type="SUPFAM" id="SSF49599">
    <property type="entry name" value="TRAF domain-like"/>
    <property type="match status" value="1"/>
</dbReference>
<proteinExistence type="inferred from homology"/>
<name>A0A4U6TFS0_SETVI</name>
<dbReference type="AlphaFoldDB" id="A0A4U6TFS0"/>
<dbReference type="PANTHER" id="PTHR26379:SF438">
    <property type="entry name" value="OS08G0128700 PROTEIN"/>
    <property type="match status" value="1"/>
</dbReference>
<comment type="similarity">
    <text evidence="2">Belongs to the Tdpoz family.</text>
</comment>
<dbReference type="CDD" id="cd00121">
    <property type="entry name" value="MATH"/>
    <property type="match status" value="1"/>
</dbReference>
<protein>
    <recommendedName>
        <fullName evidence="7">BTB domain-containing protein</fullName>
    </recommendedName>
</protein>
<gene>
    <name evidence="5" type="ORF">SEVIR_8G155900v2</name>
</gene>
<evidence type="ECO:0008006" key="7">
    <source>
        <dbReference type="Google" id="ProtNLM"/>
    </source>
</evidence>
<dbReference type="Proteomes" id="UP000298652">
    <property type="component" value="Chromosome 8"/>
</dbReference>
<accession>A0A4U6TFS0</accession>
<evidence type="ECO:0000256" key="2">
    <source>
        <dbReference type="ARBA" id="ARBA00010846"/>
    </source>
</evidence>
<evidence type="ECO:0000313" key="6">
    <source>
        <dbReference type="Proteomes" id="UP000298652"/>
    </source>
</evidence>
<feature type="domain" description="BTB" evidence="3">
    <location>
        <begin position="155"/>
        <end position="223"/>
    </location>
</feature>
<dbReference type="InterPro" id="IPR000210">
    <property type="entry name" value="BTB/POZ_dom"/>
</dbReference>
<dbReference type="PROSITE" id="PS50144">
    <property type="entry name" value="MATH"/>
    <property type="match status" value="1"/>
</dbReference>
<organism evidence="5 6">
    <name type="scientific">Setaria viridis</name>
    <name type="common">Green bristlegrass</name>
    <name type="synonym">Setaria italica subsp. viridis</name>
    <dbReference type="NCBI Taxonomy" id="4556"/>
    <lineage>
        <taxon>Eukaryota</taxon>
        <taxon>Viridiplantae</taxon>
        <taxon>Streptophyta</taxon>
        <taxon>Embryophyta</taxon>
        <taxon>Tracheophyta</taxon>
        <taxon>Spermatophyta</taxon>
        <taxon>Magnoliopsida</taxon>
        <taxon>Liliopsida</taxon>
        <taxon>Poales</taxon>
        <taxon>Poaceae</taxon>
        <taxon>PACMAD clade</taxon>
        <taxon>Panicoideae</taxon>
        <taxon>Panicodae</taxon>
        <taxon>Paniceae</taxon>
        <taxon>Cenchrinae</taxon>
        <taxon>Setaria</taxon>
    </lineage>
</organism>
<dbReference type="Pfam" id="PF24570">
    <property type="entry name" value="BACK_BPM_SPOP"/>
    <property type="match status" value="1"/>
</dbReference>
<evidence type="ECO:0000313" key="5">
    <source>
        <dbReference type="EMBL" id="TKW01100.1"/>
    </source>
</evidence>
<evidence type="ECO:0000256" key="1">
    <source>
        <dbReference type="ARBA" id="ARBA00004906"/>
    </source>
</evidence>
<dbReference type="OMA" id="MHVFDIL"/>
<dbReference type="PROSITE" id="PS50097">
    <property type="entry name" value="BTB"/>
    <property type="match status" value="1"/>
</dbReference>
<sequence>MSPEMEQGKHVFEIIGYNKHRGMGRDYKNFIKSRNFSVGGHNWSIRFYPEVYLELMDKATVRASYDLRPIDRSTRLSDLVHKTDPRMFIKGGGGFSMFAPQTCLFKKRSELESSMYLQDDRLIIECNVTVFKDPRVPQSDIIEKLGKLLETGKGSDVTFSVGGQTFMAHKFFVLAMWSPVFEAQLFGPMKEVTEQCITIGEMQPSIFNALLYFIYTDSLPAMDDILGGIMLMCQSMLCDNLNVENVATTLALANQHHGDMLMDACIEFISSSTMDDVVATKGFVDLKRRCPSALVDAFVRMSKQKHR</sequence>
<evidence type="ECO:0000259" key="4">
    <source>
        <dbReference type="PROSITE" id="PS50144"/>
    </source>
</evidence>
<dbReference type="Gene3D" id="3.30.710.10">
    <property type="entry name" value="Potassium Channel Kv1.1, Chain A"/>
    <property type="match status" value="1"/>
</dbReference>
<dbReference type="InterPro" id="IPR056423">
    <property type="entry name" value="BACK_BPM_SPOP"/>
</dbReference>
<dbReference type="PANTHER" id="PTHR26379">
    <property type="entry name" value="BTB/POZ AND MATH DOMAIN-CONTAINING PROTEIN 1"/>
    <property type="match status" value="1"/>
</dbReference>
<evidence type="ECO:0000259" key="3">
    <source>
        <dbReference type="PROSITE" id="PS50097"/>
    </source>
</evidence>
<dbReference type="SMART" id="SM00225">
    <property type="entry name" value="BTB"/>
    <property type="match status" value="1"/>
</dbReference>
<dbReference type="Gramene" id="TKW01100">
    <property type="protein sequence ID" value="TKW01100"/>
    <property type="gene ID" value="SEVIR_8G155900v2"/>
</dbReference>
<dbReference type="EMBL" id="CM016559">
    <property type="protein sequence ID" value="TKW01100.1"/>
    <property type="molecule type" value="Genomic_DNA"/>
</dbReference>
<dbReference type="Pfam" id="PF22486">
    <property type="entry name" value="MATH_2"/>
    <property type="match status" value="1"/>
</dbReference>
<dbReference type="SUPFAM" id="SSF54695">
    <property type="entry name" value="POZ domain"/>
    <property type="match status" value="1"/>
</dbReference>
<keyword evidence="6" id="KW-1185">Reference proteome</keyword>
<dbReference type="InterPro" id="IPR011333">
    <property type="entry name" value="SKP1/BTB/POZ_sf"/>
</dbReference>
<comment type="pathway">
    <text evidence="1">Protein modification; protein ubiquitination.</text>
</comment>
<dbReference type="InterPro" id="IPR002083">
    <property type="entry name" value="MATH/TRAF_dom"/>
</dbReference>
<dbReference type="Gene3D" id="2.60.210.10">
    <property type="entry name" value="Apoptosis, Tumor Necrosis Factor Receptor Associated Protein 2, Chain A"/>
    <property type="match status" value="1"/>
</dbReference>
<dbReference type="InterPro" id="IPR045005">
    <property type="entry name" value="BPM1-6"/>
</dbReference>
<dbReference type="GO" id="GO:0016567">
    <property type="term" value="P:protein ubiquitination"/>
    <property type="evidence" value="ECO:0007669"/>
    <property type="project" value="InterPro"/>
</dbReference>
<reference evidence="5" key="1">
    <citation type="submission" date="2019-03" db="EMBL/GenBank/DDBJ databases">
        <title>WGS assembly of Setaria viridis.</title>
        <authorList>
            <person name="Huang P."/>
            <person name="Jenkins J."/>
            <person name="Grimwood J."/>
            <person name="Barry K."/>
            <person name="Healey A."/>
            <person name="Mamidi S."/>
            <person name="Sreedasyam A."/>
            <person name="Shu S."/>
            <person name="Feldman M."/>
            <person name="Wu J."/>
            <person name="Yu Y."/>
            <person name="Chen C."/>
            <person name="Johnson J."/>
            <person name="Rokhsar D."/>
            <person name="Baxter I."/>
            <person name="Schmutz J."/>
            <person name="Brutnell T."/>
            <person name="Kellogg E."/>
        </authorList>
    </citation>
    <scope>NUCLEOTIDE SEQUENCE [LARGE SCALE GENOMIC DNA]</scope>
</reference>